<dbReference type="KEGG" id="hrr:HZS55_00620"/>
<reference evidence="3 4" key="1">
    <citation type="submission" date="2020-07" db="EMBL/GenBank/DDBJ databases">
        <title>Halosimplex pelagicum sp. nov. and Halosimplex rubrum sp. nov., isolated from salted brown alga Laminaria, and emended description of the genus Halosimplex.</title>
        <authorList>
            <person name="Cui H."/>
        </authorList>
    </citation>
    <scope>NUCLEOTIDE SEQUENCE [LARGE SCALE GENOMIC DNA]</scope>
    <source>
        <strain evidence="3 4">R27</strain>
    </source>
</reference>
<evidence type="ECO:0000313" key="3">
    <source>
        <dbReference type="EMBL" id="QLH75895.1"/>
    </source>
</evidence>
<protein>
    <recommendedName>
        <fullName evidence="2">Halobacterial output domain-containing protein</fullName>
    </recommendedName>
</protein>
<keyword evidence="4" id="KW-1185">Reference proteome</keyword>
<gene>
    <name evidence="3" type="ORF">HZS55_00620</name>
</gene>
<accession>A0A7D5T497</accession>
<dbReference type="OrthoDB" id="221929at2157"/>
<dbReference type="Proteomes" id="UP000509667">
    <property type="component" value="Chromosome"/>
</dbReference>
<name>A0A7D5T497_9EURY</name>
<feature type="region of interest" description="Disordered" evidence="1">
    <location>
        <begin position="72"/>
        <end position="95"/>
    </location>
</feature>
<dbReference type="GeneID" id="56076321"/>
<dbReference type="RefSeq" id="WP_179909841.1">
    <property type="nucleotide sequence ID" value="NZ_CP058910.1"/>
</dbReference>
<dbReference type="EMBL" id="CP058910">
    <property type="protein sequence ID" value="QLH75895.1"/>
    <property type="molecule type" value="Genomic_DNA"/>
</dbReference>
<dbReference type="Pfam" id="PF18545">
    <property type="entry name" value="HalOD1"/>
    <property type="match status" value="1"/>
</dbReference>
<dbReference type="InterPro" id="IPR040624">
    <property type="entry name" value="HalOD1"/>
</dbReference>
<dbReference type="AlphaFoldDB" id="A0A7D5T497"/>
<organism evidence="3 4">
    <name type="scientific">Halosimplex rubrum</name>
    <dbReference type="NCBI Taxonomy" id="869889"/>
    <lineage>
        <taxon>Archaea</taxon>
        <taxon>Methanobacteriati</taxon>
        <taxon>Methanobacteriota</taxon>
        <taxon>Stenosarchaea group</taxon>
        <taxon>Halobacteria</taxon>
        <taxon>Halobacteriales</taxon>
        <taxon>Haloarculaceae</taxon>
        <taxon>Halosimplex</taxon>
    </lineage>
</organism>
<sequence length="95" mass="9929">MGDMLSTKVSTEIAAREGVDPLQLDEPLYDVIDVGALERLVETAGRRGDGEFEVEFTYYGYDVAVDGSGEVTVTGGPSAAGDAGRESADQPATGR</sequence>
<evidence type="ECO:0000256" key="1">
    <source>
        <dbReference type="SAM" id="MobiDB-lite"/>
    </source>
</evidence>
<evidence type="ECO:0000259" key="2">
    <source>
        <dbReference type="Pfam" id="PF18545"/>
    </source>
</evidence>
<evidence type="ECO:0000313" key="4">
    <source>
        <dbReference type="Proteomes" id="UP000509667"/>
    </source>
</evidence>
<feature type="domain" description="Halobacterial output" evidence="2">
    <location>
        <begin position="4"/>
        <end position="74"/>
    </location>
</feature>
<proteinExistence type="predicted"/>